<dbReference type="InterPro" id="IPR002156">
    <property type="entry name" value="RNaseH_domain"/>
</dbReference>
<dbReference type="InterPro" id="IPR036397">
    <property type="entry name" value="RNaseH_sf"/>
</dbReference>
<evidence type="ECO:0000256" key="1">
    <source>
        <dbReference type="SAM" id="MobiDB-lite"/>
    </source>
</evidence>
<sequence>MPNPIRPQPIPKWTAPPPDMYKINYDGAISSEDNKAGVAVVIRDCNGEVIASLIQQLEQACQPVEVEAIATCKAVEFGSEIGVDYAIVEGDSEVIVKALRNKDNGLLSFAPLINDVSLFSANLMKISCRTLAAFSALILIEILMCPSLCQSHESLPKDRSQSRKLLVSTASVSTSVDKLNGAMKEPKKAVEPSLKKAPPSVPNPTQNK</sequence>
<evidence type="ECO:0000313" key="4">
    <source>
        <dbReference type="Proteomes" id="UP001459277"/>
    </source>
</evidence>
<dbReference type="AlphaFoldDB" id="A0AAW2BRK0"/>
<dbReference type="Pfam" id="PF13456">
    <property type="entry name" value="RVT_3"/>
    <property type="match status" value="1"/>
</dbReference>
<dbReference type="PANTHER" id="PTHR47723">
    <property type="entry name" value="OS05G0353850 PROTEIN"/>
    <property type="match status" value="1"/>
</dbReference>
<feature type="region of interest" description="Disordered" evidence="1">
    <location>
        <begin position="177"/>
        <end position="208"/>
    </location>
</feature>
<dbReference type="InterPro" id="IPR012337">
    <property type="entry name" value="RNaseH-like_sf"/>
</dbReference>
<dbReference type="Proteomes" id="UP001459277">
    <property type="component" value="Unassembled WGS sequence"/>
</dbReference>
<dbReference type="Gene3D" id="3.30.420.10">
    <property type="entry name" value="Ribonuclease H-like superfamily/Ribonuclease H"/>
    <property type="match status" value="1"/>
</dbReference>
<feature type="compositionally biased region" description="Basic and acidic residues" evidence="1">
    <location>
        <begin position="184"/>
        <end position="194"/>
    </location>
</feature>
<dbReference type="CDD" id="cd06222">
    <property type="entry name" value="RNase_H_like"/>
    <property type="match status" value="1"/>
</dbReference>
<dbReference type="InterPro" id="IPR044730">
    <property type="entry name" value="RNase_H-like_dom_plant"/>
</dbReference>
<accession>A0AAW2BRK0</accession>
<name>A0AAW2BRK0_9ROSI</name>
<dbReference type="InterPro" id="IPR053151">
    <property type="entry name" value="RNase_H-like"/>
</dbReference>
<organism evidence="3 4">
    <name type="scientific">Lithocarpus litseifolius</name>
    <dbReference type="NCBI Taxonomy" id="425828"/>
    <lineage>
        <taxon>Eukaryota</taxon>
        <taxon>Viridiplantae</taxon>
        <taxon>Streptophyta</taxon>
        <taxon>Embryophyta</taxon>
        <taxon>Tracheophyta</taxon>
        <taxon>Spermatophyta</taxon>
        <taxon>Magnoliopsida</taxon>
        <taxon>eudicotyledons</taxon>
        <taxon>Gunneridae</taxon>
        <taxon>Pentapetalae</taxon>
        <taxon>rosids</taxon>
        <taxon>fabids</taxon>
        <taxon>Fagales</taxon>
        <taxon>Fagaceae</taxon>
        <taxon>Lithocarpus</taxon>
    </lineage>
</organism>
<evidence type="ECO:0000259" key="2">
    <source>
        <dbReference type="Pfam" id="PF13456"/>
    </source>
</evidence>
<dbReference type="EMBL" id="JAZDWU010000011">
    <property type="protein sequence ID" value="KAK9986655.1"/>
    <property type="molecule type" value="Genomic_DNA"/>
</dbReference>
<evidence type="ECO:0000313" key="3">
    <source>
        <dbReference type="EMBL" id="KAK9986655.1"/>
    </source>
</evidence>
<dbReference type="GO" id="GO:0003676">
    <property type="term" value="F:nucleic acid binding"/>
    <property type="evidence" value="ECO:0007669"/>
    <property type="project" value="InterPro"/>
</dbReference>
<reference evidence="3 4" key="1">
    <citation type="submission" date="2024-01" db="EMBL/GenBank/DDBJ databases">
        <title>A telomere-to-telomere, gap-free genome of sweet tea (Lithocarpus litseifolius).</title>
        <authorList>
            <person name="Zhou J."/>
        </authorList>
    </citation>
    <scope>NUCLEOTIDE SEQUENCE [LARGE SCALE GENOMIC DNA]</scope>
    <source>
        <strain evidence="3">Zhou-2022a</strain>
        <tissue evidence="3">Leaf</tissue>
    </source>
</reference>
<comment type="caution">
    <text evidence="3">The sequence shown here is derived from an EMBL/GenBank/DDBJ whole genome shotgun (WGS) entry which is preliminary data.</text>
</comment>
<protein>
    <recommendedName>
        <fullName evidence="2">RNase H type-1 domain-containing protein</fullName>
    </recommendedName>
</protein>
<dbReference type="PANTHER" id="PTHR47723:SF19">
    <property type="entry name" value="POLYNUCLEOTIDYL TRANSFERASE, RIBONUCLEASE H-LIKE SUPERFAMILY PROTEIN"/>
    <property type="match status" value="1"/>
</dbReference>
<keyword evidence="4" id="KW-1185">Reference proteome</keyword>
<proteinExistence type="predicted"/>
<feature type="domain" description="RNase H type-1" evidence="2">
    <location>
        <begin position="24"/>
        <end position="120"/>
    </location>
</feature>
<dbReference type="SUPFAM" id="SSF53098">
    <property type="entry name" value="Ribonuclease H-like"/>
    <property type="match status" value="1"/>
</dbReference>
<dbReference type="GO" id="GO:0004523">
    <property type="term" value="F:RNA-DNA hybrid ribonuclease activity"/>
    <property type="evidence" value="ECO:0007669"/>
    <property type="project" value="InterPro"/>
</dbReference>
<gene>
    <name evidence="3" type="ORF">SO802_031606</name>
</gene>